<evidence type="ECO:0000256" key="12">
    <source>
        <dbReference type="SAM" id="SignalP"/>
    </source>
</evidence>
<dbReference type="GO" id="GO:0009610">
    <property type="term" value="P:response to symbiotic fungus"/>
    <property type="evidence" value="ECO:0007669"/>
    <property type="project" value="UniProtKB-ARBA"/>
</dbReference>
<dbReference type="SUPFAM" id="SSF49503">
    <property type="entry name" value="Cupredoxins"/>
    <property type="match status" value="1"/>
</dbReference>
<evidence type="ECO:0000256" key="11">
    <source>
        <dbReference type="ARBA" id="ARBA00023180"/>
    </source>
</evidence>
<feature type="signal peptide" evidence="12">
    <location>
        <begin position="1"/>
        <end position="23"/>
    </location>
</feature>
<organism evidence="14 15">
    <name type="scientific">Sesamum angolense</name>
    <dbReference type="NCBI Taxonomy" id="2727404"/>
    <lineage>
        <taxon>Eukaryota</taxon>
        <taxon>Viridiplantae</taxon>
        <taxon>Streptophyta</taxon>
        <taxon>Embryophyta</taxon>
        <taxon>Tracheophyta</taxon>
        <taxon>Spermatophyta</taxon>
        <taxon>Magnoliopsida</taxon>
        <taxon>eudicotyledons</taxon>
        <taxon>Gunneridae</taxon>
        <taxon>Pentapetalae</taxon>
        <taxon>asterids</taxon>
        <taxon>lamiids</taxon>
        <taxon>Lamiales</taxon>
        <taxon>Pedaliaceae</taxon>
        <taxon>Sesamum</taxon>
    </lineage>
</organism>
<evidence type="ECO:0000256" key="10">
    <source>
        <dbReference type="ARBA" id="ARBA00023157"/>
    </source>
</evidence>
<reference evidence="14" key="1">
    <citation type="submission" date="2020-06" db="EMBL/GenBank/DDBJ databases">
        <authorList>
            <person name="Li T."/>
            <person name="Hu X."/>
            <person name="Zhang T."/>
            <person name="Song X."/>
            <person name="Zhang H."/>
            <person name="Dai N."/>
            <person name="Sheng W."/>
            <person name="Hou X."/>
            <person name="Wei L."/>
        </authorList>
    </citation>
    <scope>NUCLEOTIDE SEQUENCE</scope>
    <source>
        <strain evidence="14">K16</strain>
        <tissue evidence="14">Leaf</tissue>
    </source>
</reference>
<dbReference type="Proteomes" id="UP001289374">
    <property type="component" value="Unassembled WGS sequence"/>
</dbReference>
<evidence type="ECO:0000256" key="1">
    <source>
        <dbReference type="ARBA" id="ARBA00004479"/>
    </source>
</evidence>
<keyword evidence="8" id="KW-0186">Copper</keyword>
<keyword evidence="7" id="KW-1133">Transmembrane helix</keyword>
<protein>
    <submittedName>
        <fullName evidence="14">Lamin-like protein</fullName>
    </submittedName>
</protein>
<dbReference type="AlphaFoldDB" id="A0AAE1WWT4"/>
<keyword evidence="4" id="KW-0479">Metal-binding</keyword>
<keyword evidence="9" id="KW-0472">Membrane</keyword>
<accession>A0AAE1WWT4</accession>
<evidence type="ECO:0000256" key="9">
    <source>
        <dbReference type="ARBA" id="ARBA00023136"/>
    </source>
</evidence>
<dbReference type="PROSITE" id="PS51485">
    <property type="entry name" value="PHYTOCYANIN"/>
    <property type="match status" value="1"/>
</dbReference>
<dbReference type="FunFam" id="2.60.40.420:FF:000067">
    <property type="entry name" value="Cupredoxin superfamily protein"/>
    <property type="match status" value="1"/>
</dbReference>
<dbReference type="PANTHER" id="PTHR33021:SF533">
    <property type="entry name" value="PHYTOCYANIN DOMAIN-CONTAINING PROTEIN"/>
    <property type="match status" value="1"/>
</dbReference>
<dbReference type="InterPro" id="IPR008972">
    <property type="entry name" value="Cupredoxin"/>
</dbReference>
<dbReference type="Gene3D" id="2.60.40.420">
    <property type="entry name" value="Cupredoxins - blue copper proteins"/>
    <property type="match status" value="1"/>
</dbReference>
<keyword evidence="10" id="KW-1015">Disulfide bond</keyword>
<dbReference type="GO" id="GO:0046872">
    <property type="term" value="F:metal ion binding"/>
    <property type="evidence" value="ECO:0007669"/>
    <property type="project" value="UniProtKB-KW"/>
</dbReference>
<keyword evidence="11" id="KW-0325">Glycoprotein</keyword>
<evidence type="ECO:0000259" key="13">
    <source>
        <dbReference type="PROSITE" id="PS51485"/>
    </source>
</evidence>
<sequence>MASRAFLITVIVVVAAAVTPALAADYMVGDNAGWNLGVNFTTWAAGKDFRVGDTIMFMYTPGTHNVLKVNGPDFNQCVSSNASAVPLTSGNDVIALSTPGKKWYICDVADHCSKGMKLVITVSAAEGPIPAPVPGSPALTPPATSAAGGVSPLKSCVWMVAVMAAYKIIMA</sequence>
<dbReference type="PANTHER" id="PTHR33021">
    <property type="entry name" value="BLUE COPPER PROTEIN"/>
    <property type="match status" value="1"/>
</dbReference>
<feature type="domain" description="Phytocyanin" evidence="13">
    <location>
        <begin position="24"/>
        <end position="124"/>
    </location>
</feature>
<comment type="caution">
    <text evidence="14">The sequence shown here is derived from an EMBL/GenBank/DDBJ whole genome shotgun (WGS) entry which is preliminary data.</text>
</comment>
<name>A0AAE1WWT4_9LAMI</name>
<comment type="subcellular location">
    <subcellularLocation>
        <location evidence="1">Membrane</location>
        <topology evidence="1">Single-pass type I membrane protein</topology>
    </subcellularLocation>
</comment>
<gene>
    <name evidence="14" type="ORF">Sango_1160300</name>
</gene>
<dbReference type="InterPro" id="IPR039391">
    <property type="entry name" value="Phytocyanin-like"/>
</dbReference>
<feature type="chain" id="PRO_5041917184" evidence="12">
    <location>
        <begin position="24"/>
        <end position="171"/>
    </location>
</feature>
<dbReference type="GO" id="GO:0009055">
    <property type="term" value="F:electron transfer activity"/>
    <property type="evidence" value="ECO:0007669"/>
    <property type="project" value="InterPro"/>
</dbReference>
<evidence type="ECO:0000313" key="14">
    <source>
        <dbReference type="EMBL" id="KAK4400542.1"/>
    </source>
</evidence>
<evidence type="ECO:0000256" key="3">
    <source>
        <dbReference type="ARBA" id="ARBA00022692"/>
    </source>
</evidence>
<keyword evidence="6" id="KW-0249">Electron transport</keyword>
<proteinExistence type="predicted"/>
<evidence type="ECO:0000313" key="15">
    <source>
        <dbReference type="Proteomes" id="UP001289374"/>
    </source>
</evidence>
<evidence type="ECO:0000256" key="8">
    <source>
        <dbReference type="ARBA" id="ARBA00023008"/>
    </source>
</evidence>
<dbReference type="GO" id="GO:0005886">
    <property type="term" value="C:plasma membrane"/>
    <property type="evidence" value="ECO:0007669"/>
    <property type="project" value="TreeGrafter"/>
</dbReference>
<keyword evidence="15" id="KW-1185">Reference proteome</keyword>
<evidence type="ECO:0000256" key="6">
    <source>
        <dbReference type="ARBA" id="ARBA00022982"/>
    </source>
</evidence>
<keyword evidence="5 12" id="KW-0732">Signal</keyword>
<dbReference type="CDD" id="cd04216">
    <property type="entry name" value="Phytocyanin"/>
    <property type="match status" value="1"/>
</dbReference>
<keyword evidence="2" id="KW-0813">Transport</keyword>
<evidence type="ECO:0000256" key="7">
    <source>
        <dbReference type="ARBA" id="ARBA00022989"/>
    </source>
</evidence>
<evidence type="ECO:0000256" key="5">
    <source>
        <dbReference type="ARBA" id="ARBA00022729"/>
    </source>
</evidence>
<evidence type="ECO:0000256" key="4">
    <source>
        <dbReference type="ARBA" id="ARBA00022723"/>
    </source>
</evidence>
<keyword evidence="3" id="KW-0812">Transmembrane</keyword>
<evidence type="ECO:0000256" key="2">
    <source>
        <dbReference type="ARBA" id="ARBA00022448"/>
    </source>
</evidence>
<dbReference type="Pfam" id="PF02298">
    <property type="entry name" value="Cu_bind_like"/>
    <property type="match status" value="1"/>
</dbReference>
<dbReference type="EMBL" id="JACGWL010000006">
    <property type="protein sequence ID" value="KAK4400542.1"/>
    <property type="molecule type" value="Genomic_DNA"/>
</dbReference>
<dbReference type="InterPro" id="IPR003245">
    <property type="entry name" value="Phytocyanin_dom"/>
</dbReference>
<reference evidence="14" key="2">
    <citation type="journal article" date="2024" name="Plant">
        <title>Genomic evolution and insights into agronomic trait innovations of Sesamum species.</title>
        <authorList>
            <person name="Miao H."/>
            <person name="Wang L."/>
            <person name="Qu L."/>
            <person name="Liu H."/>
            <person name="Sun Y."/>
            <person name="Le M."/>
            <person name="Wang Q."/>
            <person name="Wei S."/>
            <person name="Zheng Y."/>
            <person name="Lin W."/>
            <person name="Duan Y."/>
            <person name="Cao H."/>
            <person name="Xiong S."/>
            <person name="Wang X."/>
            <person name="Wei L."/>
            <person name="Li C."/>
            <person name="Ma Q."/>
            <person name="Ju M."/>
            <person name="Zhao R."/>
            <person name="Li G."/>
            <person name="Mu C."/>
            <person name="Tian Q."/>
            <person name="Mei H."/>
            <person name="Zhang T."/>
            <person name="Gao T."/>
            <person name="Zhang H."/>
        </authorList>
    </citation>
    <scope>NUCLEOTIDE SEQUENCE</scope>
    <source>
        <strain evidence="14">K16</strain>
    </source>
</reference>